<comment type="caution">
    <text evidence="1">The sequence shown here is derived from an EMBL/GenBank/DDBJ whole genome shotgun (WGS) entry which is preliminary data.</text>
</comment>
<gene>
    <name evidence="1" type="ORF">Bccel_4275</name>
</gene>
<proteinExistence type="predicted"/>
<dbReference type="STRING" id="398512.Bccel_4275"/>
<accession>A0A0L6JT26</accession>
<evidence type="ECO:0000313" key="1">
    <source>
        <dbReference type="EMBL" id="KNY29001.1"/>
    </source>
</evidence>
<dbReference type="AlphaFoldDB" id="A0A0L6JT26"/>
<dbReference type="Proteomes" id="UP000036923">
    <property type="component" value="Unassembled WGS sequence"/>
</dbReference>
<sequence>MNSKFNIIKLTNGYQLIYHDKFTGIRAELNFINGRKTSTEILKKLLRLGLLPLNEIEEIMLCQEYVG</sequence>
<name>A0A0L6JT26_9FIRM</name>
<dbReference type="RefSeq" id="WP_036937332.1">
    <property type="nucleotide sequence ID" value="NZ_JQKC01000005.1"/>
</dbReference>
<protein>
    <submittedName>
        <fullName evidence="1">Uncharacterized protein</fullName>
    </submittedName>
</protein>
<dbReference type="EMBL" id="LGTC01000001">
    <property type="protein sequence ID" value="KNY29001.1"/>
    <property type="molecule type" value="Genomic_DNA"/>
</dbReference>
<organism evidence="1 2">
    <name type="scientific">Pseudobacteroides cellulosolvens ATCC 35603 = DSM 2933</name>
    <dbReference type="NCBI Taxonomy" id="398512"/>
    <lineage>
        <taxon>Bacteria</taxon>
        <taxon>Bacillati</taxon>
        <taxon>Bacillota</taxon>
        <taxon>Clostridia</taxon>
        <taxon>Eubacteriales</taxon>
        <taxon>Oscillospiraceae</taxon>
        <taxon>Pseudobacteroides</taxon>
    </lineage>
</organism>
<reference evidence="2" key="1">
    <citation type="submission" date="2015-07" db="EMBL/GenBank/DDBJ databases">
        <title>Near-Complete Genome Sequence of the Cellulolytic Bacterium Bacteroides (Pseudobacteroides) cellulosolvens ATCC 35603.</title>
        <authorList>
            <person name="Dassa B."/>
            <person name="Utturkar S.M."/>
            <person name="Klingeman D.M."/>
            <person name="Hurt R.A."/>
            <person name="Keller M."/>
            <person name="Xu J."/>
            <person name="Reddy Y.H.K."/>
            <person name="Borovok I."/>
            <person name="Grinberg I.R."/>
            <person name="Lamed R."/>
            <person name="Zhivin O."/>
            <person name="Bayer E.A."/>
            <person name="Brown S.D."/>
        </authorList>
    </citation>
    <scope>NUCLEOTIDE SEQUENCE [LARGE SCALE GENOMIC DNA]</scope>
    <source>
        <strain evidence="2">DSM 2933</strain>
    </source>
</reference>
<evidence type="ECO:0000313" key="2">
    <source>
        <dbReference type="Proteomes" id="UP000036923"/>
    </source>
</evidence>
<keyword evidence="2" id="KW-1185">Reference proteome</keyword>